<sequence>MTSNMVPPLLTIDGHQAPSRMSGTVDIPIESGRHHLEASSQWLRRYGQTALDVDIA</sequence>
<evidence type="ECO:0000313" key="2">
    <source>
        <dbReference type="EMBL" id="MBO0608520.1"/>
    </source>
</evidence>
<reference evidence="3" key="2">
    <citation type="submission" date="2023-07" db="EMBL/GenBank/DDBJ databases">
        <title>Myceligenerans salitolerans sp. nov., a halotolerant actinomycete isolated from a salt lake in Xinjiang, China.</title>
        <authorList>
            <person name="Guan T."/>
        </authorList>
    </citation>
    <scope>NUCLEOTIDE SEQUENCE [LARGE SCALE GENOMIC DNA]</scope>
    <source>
        <strain evidence="3">XHU 5031</strain>
    </source>
</reference>
<protein>
    <submittedName>
        <fullName evidence="2">Uncharacterized protein</fullName>
    </submittedName>
</protein>
<accession>A0ABS3I689</accession>
<dbReference type="EMBL" id="JAFMPK010000027">
    <property type="protein sequence ID" value="MBO0608520.1"/>
    <property type="molecule type" value="Genomic_DNA"/>
</dbReference>
<name>A0ABS3I689_9MICO</name>
<dbReference type="Proteomes" id="UP000664617">
    <property type="component" value="Unassembled WGS sequence"/>
</dbReference>
<comment type="caution">
    <text evidence="2">The sequence shown here is derived from an EMBL/GenBank/DDBJ whole genome shotgun (WGS) entry which is preliminary data.</text>
</comment>
<evidence type="ECO:0000313" key="3">
    <source>
        <dbReference type="Proteomes" id="UP000664617"/>
    </source>
</evidence>
<proteinExistence type="predicted"/>
<organism evidence="2 3">
    <name type="scientific">Myceligenerans salitolerans</name>
    <dbReference type="NCBI Taxonomy" id="1230528"/>
    <lineage>
        <taxon>Bacteria</taxon>
        <taxon>Bacillati</taxon>
        <taxon>Actinomycetota</taxon>
        <taxon>Actinomycetes</taxon>
        <taxon>Micrococcales</taxon>
        <taxon>Promicromonosporaceae</taxon>
        <taxon>Myceligenerans</taxon>
    </lineage>
</organism>
<evidence type="ECO:0000256" key="1">
    <source>
        <dbReference type="SAM" id="MobiDB-lite"/>
    </source>
</evidence>
<reference evidence="2 3" key="1">
    <citation type="submission" date="2021-03" db="EMBL/GenBank/DDBJ databases">
        <authorList>
            <person name="Xin L."/>
        </authorList>
    </citation>
    <scope>NUCLEOTIDE SEQUENCE [LARGE SCALE GENOMIC DNA]</scope>
    <source>
        <strain evidence="2 3">XHU 5031</strain>
    </source>
</reference>
<gene>
    <name evidence="2" type="ORF">J0911_05690</name>
</gene>
<dbReference type="RefSeq" id="WP_207274499.1">
    <property type="nucleotide sequence ID" value="NZ_JAFMPK010000027.1"/>
</dbReference>
<feature type="region of interest" description="Disordered" evidence="1">
    <location>
        <begin position="1"/>
        <end position="23"/>
    </location>
</feature>
<keyword evidence="3" id="KW-1185">Reference proteome</keyword>